<keyword evidence="2" id="KW-1185">Reference proteome</keyword>
<dbReference type="KEGG" id="dho:Dia5BBH33_21370"/>
<dbReference type="EMBL" id="AP019697">
    <property type="protein sequence ID" value="BBK26202.1"/>
    <property type="molecule type" value="Genomic_DNA"/>
</dbReference>
<name>A0A8D4UWE6_9FIRM</name>
<sequence length="68" mass="7264">MKELVMVFDTNGTSKMTISIDNPKEEIALSDVQAAAEKLIPILITSSGAEITALNKASIVTTQTEVLE</sequence>
<reference evidence="2" key="1">
    <citation type="submission" date="2019-05" db="EMBL/GenBank/DDBJ databases">
        <title>Complete genome sequencing of Dialister sp. strain 5BBH33.</title>
        <authorList>
            <person name="Sakamoto M."/>
            <person name="Murakami T."/>
            <person name="Mori H."/>
        </authorList>
    </citation>
    <scope>NUCLEOTIDE SEQUENCE [LARGE SCALE GENOMIC DNA]</scope>
    <source>
        <strain evidence="2">5BBH33</strain>
    </source>
</reference>
<evidence type="ECO:0000313" key="2">
    <source>
        <dbReference type="Proteomes" id="UP000320585"/>
    </source>
</evidence>
<protein>
    <recommendedName>
        <fullName evidence="3">DUF2922 domain-containing protein</fullName>
    </recommendedName>
</protein>
<dbReference type="Proteomes" id="UP000320585">
    <property type="component" value="Chromosome"/>
</dbReference>
<accession>A0A8D4UWE6</accession>
<dbReference type="AlphaFoldDB" id="A0A8D4UWE6"/>
<dbReference type="Pfam" id="PF11148">
    <property type="entry name" value="DUF2922"/>
    <property type="match status" value="1"/>
</dbReference>
<gene>
    <name evidence="1" type="ORF">Dia5BBH33_21370</name>
</gene>
<evidence type="ECO:0008006" key="3">
    <source>
        <dbReference type="Google" id="ProtNLM"/>
    </source>
</evidence>
<dbReference type="InterPro" id="IPR021321">
    <property type="entry name" value="DUF2922"/>
</dbReference>
<evidence type="ECO:0000313" key="1">
    <source>
        <dbReference type="EMBL" id="BBK26202.1"/>
    </source>
</evidence>
<dbReference type="OrthoDB" id="9795264at2"/>
<dbReference type="RefSeq" id="WP_108850259.1">
    <property type="nucleotide sequence ID" value="NZ_AP019697.1"/>
</dbReference>
<dbReference type="GeneID" id="92717329"/>
<organism evidence="1 2">
    <name type="scientific">Dialister hominis</name>
    <dbReference type="NCBI Taxonomy" id="2582419"/>
    <lineage>
        <taxon>Bacteria</taxon>
        <taxon>Bacillati</taxon>
        <taxon>Bacillota</taxon>
        <taxon>Negativicutes</taxon>
        <taxon>Veillonellales</taxon>
        <taxon>Veillonellaceae</taxon>
        <taxon>Dialister</taxon>
    </lineage>
</organism>
<proteinExistence type="predicted"/>